<evidence type="ECO:0000259" key="6">
    <source>
        <dbReference type="PROSITE" id="PS52015"/>
    </source>
</evidence>
<evidence type="ECO:0000313" key="7">
    <source>
        <dbReference type="EMBL" id="MBA9063681.1"/>
    </source>
</evidence>
<protein>
    <submittedName>
        <fullName evidence="7">Protein TonB</fullName>
    </submittedName>
</protein>
<dbReference type="Gene3D" id="3.30.1150.10">
    <property type="match status" value="1"/>
</dbReference>
<dbReference type="NCBIfam" id="TIGR01352">
    <property type="entry name" value="tonB_Cterm"/>
    <property type="match status" value="1"/>
</dbReference>
<accession>A0ABR6DC71</accession>
<dbReference type="InterPro" id="IPR006260">
    <property type="entry name" value="TonB/TolA_C"/>
</dbReference>
<dbReference type="PROSITE" id="PS52015">
    <property type="entry name" value="TONB_CTD"/>
    <property type="match status" value="1"/>
</dbReference>
<evidence type="ECO:0000256" key="5">
    <source>
        <dbReference type="SAM" id="SignalP"/>
    </source>
</evidence>
<keyword evidence="4" id="KW-0472">Membrane</keyword>
<feature type="signal peptide" evidence="5">
    <location>
        <begin position="1"/>
        <end position="17"/>
    </location>
</feature>
<comment type="caution">
    <text evidence="7">The sequence shown here is derived from an EMBL/GenBank/DDBJ whole genome shotgun (WGS) entry which is preliminary data.</text>
</comment>
<dbReference type="Pfam" id="PF13103">
    <property type="entry name" value="TonB_2"/>
    <property type="match status" value="1"/>
</dbReference>
<organism evidence="7 8">
    <name type="scientific">Methylobacterium fujisawaense</name>
    <dbReference type="NCBI Taxonomy" id="107400"/>
    <lineage>
        <taxon>Bacteria</taxon>
        <taxon>Pseudomonadati</taxon>
        <taxon>Pseudomonadota</taxon>
        <taxon>Alphaproteobacteria</taxon>
        <taxon>Hyphomicrobiales</taxon>
        <taxon>Methylobacteriaceae</taxon>
        <taxon>Methylobacterium</taxon>
    </lineage>
</organism>
<evidence type="ECO:0000256" key="2">
    <source>
        <dbReference type="ARBA" id="ARBA00022692"/>
    </source>
</evidence>
<gene>
    <name evidence="7" type="ORF">GGQ91_003076</name>
</gene>
<comment type="subcellular location">
    <subcellularLocation>
        <location evidence="1">Membrane</location>
        <topology evidence="1">Single-pass membrane protein</topology>
    </subcellularLocation>
</comment>
<evidence type="ECO:0000256" key="1">
    <source>
        <dbReference type="ARBA" id="ARBA00004167"/>
    </source>
</evidence>
<dbReference type="Proteomes" id="UP000565455">
    <property type="component" value="Unassembled WGS sequence"/>
</dbReference>
<dbReference type="EMBL" id="JACJIM010000004">
    <property type="protein sequence ID" value="MBA9063681.1"/>
    <property type="molecule type" value="Genomic_DNA"/>
</dbReference>
<keyword evidence="8" id="KW-1185">Reference proteome</keyword>
<evidence type="ECO:0000313" key="8">
    <source>
        <dbReference type="Proteomes" id="UP000565455"/>
    </source>
</evidence>
<feature type="chain" id="PRO_5045439934" evidence="5">
    <location>
        <begin position="18"/>
        <end position="117"/>
    </location>
</feature>
<proteinExistence type="predicted"/>
<feature type="domain" description="TonB C-terminal" evidence="6">
    <location>
        <begin position="25"/>
        <end position="117"/>
    </location>
</feature>
<dbReference type="SUPFAM" id="SSF74653">
    <property type="entry name" value="TolA/TonB C-terminal domain"/>
    <property type="match status" value="1"/>
</dbReference>
<keyword evidence="2" id="KW-0812">Transmembrane</keyword>
<evidence type="ECO:0000256" key="4">
    <source>
        <dbReference type="ARBA" id="ARBA00023136"/>
    </source>
</evidence>
<sequence>MSGAVVFGLALASGAQATPGPAVRAWLSDLVTRIDAADRAQRGSGTARGGGTVLVHVQIGPDGAVQSAEIEQSSGSPKLDQRALRALQGISPTSAPPPALLSGDGIVDLSIPVELGH</sequence>
<dbReference type="InterPro" id="IPR037682">
    <property type="entry name" value="TonB_C"/>
</dbReference>
<keyword evidence="3" id="KW-1133">Transmembrane helix</keyword>
<keyword evidence="5" id="KW-0732">Signal</keyword>
<evidence type="ECO:0000256" key="3">
    <source>
        <dbReference type="ARBA" id="ARBA00022989"/>
    </source>
</evidence>
<reference evidence="7 8" key="1">
    <citation type="submission" date="2020-08" db="EMBL/GenBank/DDBJ databases">
        <title>Genomic Encyclopedia of Type Strains, Phase IV (KMG-IV): sequencing the most valuable type-strain genomes for metagenomic binning, comparative biology and taxonomic classification.</title>
        <authorList>
            <person name="Goeker M."/>
        </authorList>
    </citation>
    <scope>NUCLEOTIDE SEQUENCE [LARGE SCALE GENOMIC DNA]</scope>
    <source>
        <strain evidence="7 8">DSM 5686</strain>
    </source>
</reference>
<name>A0ABR6DC71_9HYPH</name>